<dbReference type="PANTHER" id="PTHR47456:SF1">
    <property type="entry name" value="PHD-TYPE DOMAIN-CONTAINING PROTEIN"/>
    <property type="match status" value="1"/>
</dbReference>
<reference evidence="1 2" key="1">
    <citation type="journal article" date="2019" name="PLoS Biol.">
        <title>Sex chromosomes control vertical transmission of feminizing Wolbachia symbionts in an isopod.</title>
        <authorList>
            <person name="Becking T."/>
            <person name="Chebbi M.A."/>
            <person name="Giraud I."/>
            <person name="Moumen B."/>
            <person name="Laverre T."/>
            <person name="Caubet Y."/>
            <person name="Peccoud J."/>
            <person name="Gilbert C."/>
            <person name="Cordaux R."/>
        </authorList>
    </citation>
    <scope>NUCLEOTIDE SEQUENCE [LARGE SCALE GENOMIC DNA]</scope>
    <source>
        <strain evidence="1">ANa2</strain>
        <tissue evidence="1">Whole body excluding digestive tract and cuticle</tissue>
    </source>
</reference>
<dbReference type="OrthoDB" id="2668416at2759"/>
<name>A0A5N5TG99_9CRUS</name>
<dbReference type="Proteomes" id="UP000326759">
    <property type="component" value="Unassembled WGS sequence"/>
</dbReference>
<proteinExistence type="predicted"/>
<dbReference type="PANTHER" id="PTHR47456">
    <property type="entry name" value="PHD-TYPE DOMAIN-CONTAINING PROTEIN"/>
    <property type="match status" value="1"/>
</dbReference>
<dbReference type="InterPro" id="IPR029309">
    <property type="entry name" value="CaRF"/>
</dbReference>
<keyword evidence="2" id="KW-1185">Reference proteome</keyword>
<comment type="caution">
    <text evidence="1">The sequence shown here is derived from an EMBL/GenBank/DDBJ whole genome shotgun (WGS) entry which is preliminary data.</text>
</comment>
<evidence type="ECO:0000313" key="2">
    <source>
        <dbReference type="Proteomes" id="UP000326759"/>
    </source>
</evidence>
<dbReference type="Pfam" id="PF15299">
    <property type="entry name" value="ALS2CR8"/>
    <property type="match status" value="1"/>
</dbReference>
<accession>A0A5N5TG99</accession>
<evidence type="ECO:0000313" key="1">
    <source>
        <dbReference type="EMBL" id="KAB7505704.1"/>
    </source>
</evidence>
<organism evidence="1 2">
    <name type="scientific">Armadillidium nasatum</name>
    <dbReference type="NCBI Taxonomy" id="96803"/>
    <lineage>
        <taxon>Eukaryota</taxon>
        <taxon>Metazoa</taxon>
        <taxon>Ecdysozoa</taxon>
        <taxon>Arthropoda</taxon>
        <taxon>Crustacea</taxon>
        <taxon>Multicrustacea</taxon>
        <taxon>Malacostraca</taxon>
        <taxon>Eumalacostraca</taxon>
        <taxon>Peracarida</taxon>
        <taxon>Isopoda</taxon>
        <taxon>Oniscidea</taxon>
        <taxon>Crinocheta</taxon>
        <taxon>Armadillidiidae</taxon>
        <taxon>Armadillidium</taxon>
    </lineage>
</organism>
<sequence length="226" mass="26536">MFKNKVNGYSTSWFKSLDNLKIISNNFAIGTTNSENNLKEIIDSYCRSLPCDFVKSHPSSLKRKQEQNHSSSRFLWQMKNIPFDGIPFCVISHEILKCKFSMNYNTKKKRKQEDIKREDKEKNESSLSLCPAKITIKKLKRYPTFSLSLKAAKQEKLNKLKKLKEMLDENQNIDDEEIYWLSIPLASYHNHDFQGKDRFINKDILVFIKQMINKGIHSPKKTQSFS</sequence>
<gene>
    <name evidence="1" type="ORF">Anas_06613</name>
</gene>
<dbReference type="AlphaFoldDB" id="A0A5N5TG99"/>
<dbReference type="GO" id="GO:0003700">
    <property type="term" value="F:DNA-binding transcription factor activity"/>
    <property type="evidence" value="ECO:0007669"/>
    <property type="project" value="InterPro"/>
</dbReference>
<protein>
    <submittedName>
        <fullName evidence="1">Uncharacterized protein</fullName>
    </submittedName>
</protein>
<dbReference type="EMBL" id="SEYY01001132">
    <property type="protein sequence ID" value="KAB7505704.1"/>
    <property type="molecule type" value="Genomic_DNA"/>
</dbReference>